<dbReference type="Gene3D" id="6.20.130.20">
    <property type="entry name" value="Mitochondrial ribosomal protein L55"/>
    <property type="match status" value="1"/>
</dbReference>
<dbReference type="GO" id="GO:0006412">
    <property type="term" value="P:translation"/>
    <property type="evidence" value="ECO:0000318"/>
    <property type="project" value="GO_Central"/>
</dbReference>
<dbReference type="KEGG" id="hro:HELRODRAFT_63394"/>
<keyword evidence="3" id="KW-1185">Reference proteome</keyword>
<protein>
    <recommendedName>
        <fullName evidence="4">39S ribosomal protein L55, mitochondrial</fullName>
    </recommendedName>
</protein>
<dbReference type="HOGENOM" id="CLU_139855_1_0_1"/>
<evidence type="ECO:0000313" key="3">
    <source>
        <dbReference type="Proteomes" id="UP000015101"/>
    </source>
</evidence>
<dbReference type="RefSeq" id="XP_009009098.1">
    <property type="nucleotide sequence ID" value="XM_009010850.1"/>
</dbReference>
<dbReference type="eggNOG" id="KOG4616">
    <property type="taxonomic scope" value="Eukaryota"/>
</dbReference>
<dbReference type="OrthoDB" id="9986315at2759"/>
<dbReference type="GO" id="GO:0005762">
    <property type="term" value="C:mitochondrial large ribosomal subunit"/>
    <property type="evidence" value="ECO:0000318"/>
    <property type="project" value="GO_Central"/>
</dbReference>
<gene>
    <name evidence="2" type="primary">20213501</name>
    <name evidence="1" type="ORF">HELRODRAFT_63394</name>
</gene>
<sequence length="90" mass="10628">NSHKAAVSRLNRKVYVEVYPTLLIYPNGSMVTLRYKEPRRIIQLPLDLSTLSEKEKLARQSKRKPKLTVMSENEILDSFDVNKYSYLWKK</sequence>
<dbReference type="Pfam" id="PF09776">
    <property type="entry name" value="Mitoc_L55"/>
    <property type="match status" value="1"/>
</dbReference>
<reference evidence="3" key="1">
    <citation type="submission" date="2012-12" db="EMBL/GenBank/DDBJ databases">
        <authorList>
            <person name="Hellsten U."/>
            <person name="Grimwood J."/>
            <person name="Chapman J.A."/>
            <person name="Shapiro H."/>
            <person name="Aerts A."/>
            <person name="Otillar R.P."/>
            <person name="Terry A.Y."/>
            <person name="Boore J.L."/>
            <person name="Simakov O."/>
            <person name="Marletaz F."/>
            <person name="Cho S.-J."/>
            <person name="Edsinger-Gonzales E."/>
            <person name="Havlak P."/>
            <person name="Kuo D.-H."/>
            <person name="Larsson T."/>
            <person name="Lv J."/>
            <person name="Arendt D."/>
            <person name="Savage R."/>
            <person name="Osoegawa K."/>
            <person name="de Jong P."/>
            <person name="Lindberg D.R."/>
            <person name="Seaver E.C."/>
            <person name="Weisblat D.A."/>
            <person name="Putnam N.H."/>
            <person name="Grigoriev I.V."/>
            <person name="Rokhsar D.S."/>
        </authorList>
    </citation>
    <scope>NUCLEOTIDE SEQUENCE</scope>
</reference>
<dbReference type="GeneID" id="20213501"/>
<proteinExistence type="predicted"/>
<dbReference type="AlphaFoldDB" id="T1FXF3"/>
<name>T1FXF3_HELRO</name>
<reference evidence="1 3" key="2">
    <citation type="journal article" date="2013" name="Nature">
        <title>Insights into bilaterian evolution from three spiralian genomes.</title>
        <authorList>
            <person name="Simakov O."/>
            <person name="Marletaz F."/>
            <person name="Cho S.J."/>
            <person name="Edsinger-Gonzales E."/>
            <person name="Havlak P."/>
            <person name="Hellsten U."/>
            <person name="Kuo D.H."/>
            <person name="Larsson T."/>
            <person name="Lv J."/>
            <person name="Arendt D."/>
            <person name="Savage R."/>
            <person name="Osoegawa K."/>
            <person name="de Jong P."/>
            <person name="Grimwood J."/>
            <person name="Chapman J.A."/>
            <person name="Shapiro H."/>
            <person name="Aerts A."/>
            <person name="Otillar R.P."/>
            <person name="Terry A.Y."/>
            <person name="Boore J.L."/>
            <person name="Grigoriev I.V."/>
            <person name="Lindberg D.R."/>
            <person name="Seaver E.C."/>
            <person name="Weisblat D.A."/>
            <person name="Putnam N.H."/>
            <person name="Rokhsar D.S."/>
        </authorList>
    </citation>
    <scope>NUCLEOTIDE SEQUENCE</scope>
</reference>
<evidence type="ECO:0000313" key="1">
    <source>
        <dbReference type="EMBL" id="ESO12378.1"/>
    </source>
</evidence>
<dbReference type="InterPro" id="IPR018615">
    <property type="entry name" value="Ribosomal_mL55"/>
</dbReference>
<organism evidence="2 3">
    <name type="scientific">Helobdella robusta</name>
    <name type="common">Californian leech</name>
    <dbReference type="NCBI Taxonomy" id="6412"/>
    <lineage>
        <taxon>Eukaryota</taxon>
        <taxon>Metazoa</taxon>
        <taxon>Spiralia</taxon>
        <taxon>Lophotrochozoa</taxon>
        <taxon>Annelida</taxon>
        <taxon>Clitellata</taxon>
        <taxon>Hirudinea</taxon>
        <taxon>Rhynchobdellida</taxon>
        <taxon>Glossiphoniidae</taxon>
        <taxon>Helobdella</taxon>
    </lineage>
</organism>
<dbReference type="InParanoid" id="T1FXF3"/>
<dbReference type="EMBL" id="KB095811">
    <property type="protein sequence ID" value="ESO12378.1"/>
    <property type="molecule type" value="Genomic_DNA"/>
</dbReference>
<dbReference type="GO" id="GO:0003735">
    <property type="term" value="F:structural constituent of ribosome"/>
    <property type="evidence" value="ECO:0000318"/>
    <property type="project" value="GO_Central"/>
</dbReference>
<dbReference type="PANTHER" id="PTHR34095">
    <property type="entry name" value="39S RIBOSOMAL PROTEIN L55, MITOCHONDRIAL"/>
    <property type="match status" value="1"/>
</dbReference>
<accession>T1FXF3</accession>
<dbReference type="Proteomes" id="UP000015101">
    <property type="component" value="Unassembled WGS sequence"/>
</dbReference>
<dbReference type="EMBL" id="AMQM01000152">
    <property type="status" value="NOT_ANNOTATED_CDS"/>
    <property type="molecule type" value="Genomic_DNA"/>
</dbReference>
<reference evidence="2" key="3">
    <citation type="submission" date="2015-06" db="UniProtKB">
        <authorList>
            <consortium name="EnsemblMetazoa"/>
        </authorList>
    </citation>
    <scope>IDENTIFICATION</scope>
</reference>
<dbReference type="EnsemblMetazoa" id="HelroT63394">
    <property type="protein sequence ID" value="HelroP63394"/>
    <property type="gene ID" value="HelroG63394"/>
</dbReference>
<dbReference type="OMA" id="SYHEPRR"/>
<dbReference type="FunCoup" id="T1FXF3">
    <property type="interactions" value="777"/>
</dbReference>
<dbReference type="STRING" id="6412.T1FXF3"/>
<dbReference type="InterPro" id="IPR044884">
    <property type="entry name" value="Ribosomal_mL55_sf"/>
</dbReference>
<dbReference type="CTD" id="20213501"/>
<evidence type="ECO:0000313" key="2">
    <source>
        <dbReference type="EnsemblMetazoa" id="HelroP63394"/>
    </source>
</evidence>
<evidence type="ECO:0008006" key="4">
    <source>
        <dbReference type="Google" id="ProtNLM"/>
    </source>
</evidence>
<dbReference type="PANTHER" id="PTHR34095:SF1">
    <property type="entry name" value="LARGE RIBOSOMAL SUBUNIT PROTEIN ML55"/>
    <property type="match status" value="1"/>
</dbReference>